<name>A0A3S5CUQ7_9PLAT</name>
<keyword evidence="2" id="KW-1185">Reference proteome</keyword>
<reference evidence="1" key="1">
    <citation type="submission" date="2018-11" db="EMBL/GenBank/DDBJ databases">
        <authorList>
            <consortium name="Pathogen Informatics"/>
        </authorList>
    </citation>
    <scope>NUCLEOTIDE SEQUENCE</scope>
</reference>
<gene>
    <name evidence="1" type="ORF">PXEA_LOCUS32381</name>
</gene>
<organism evidence="1 2">
    <name type="scientific">Protopolystoma xenopodis</name>
    <dbReference type="NCBI Taxonomy" id="117903"/>
    <lineage>
        <taxon>Eukaryota</taxon>
        <taxon>Metazoa</taxon>
        <taxon>Spiralia</taxon>
        <taxon>Lophotrochozoa</taxon>
        <taxon>Platyhelminthes</taxon>
        <taxon>Monogenea</taxon>
        <taxon>Polyopisthocotylea</taxon>
        <taxon>Polystomatidea</taxon>
        <taxon>Polystomatidae</taxon>
        <taxon>Protopolystoma</taxon>
    </lineage>
</organism>
<feature type="non-terminal residue" evidence="1">
    <location>
        <position position="1"/>
    </location>
</feature>
<proteinExistence type="predicted"/>
<dbReference type="OrthoDB" id="10253254at2759"/>
<comment type="caution">
    <text evidence="1">The sequence shown here is derived from an EMBL/GenBank/DDBJ whole genome shotgun (WGS) entry which is preliminary data.</text>
</comment>
<evidence type="ECO:0000313" key="1">
    <source>
        <dbReference type="EMBL" id="VEL38941.1"/>
    </source>
</evidence>
<dbReference type="EMBL" id="CAAALY010259559">
    <property type="protein sequence ID" value="VEL38941.1"/>
    <property type="molecule type" value="Genomic_DNA"/>
</dbReference>
<protein>
    <submittedName>
        <fullName evidence="1">Uncharacterized protein</fullName>
    </submittedName>
</protein>
<dbReference type="Proteomes" id="UP000784294">
    <property type="component" value="Unassembled WGS sequence"/>
</dbReference>
<dbReference type="AlphaFoldDB" id="A0A3S5CUQ7"/>
<sequence>IELNAFVAYQREREAISDSAPARQLFNWCREAGLNARGLEHALLLRDRIGAVCRRLGLPWVEAEPAGNPEPVLRALTRGFFGQVSIFSSGLRG</sequence>
<accession>A0A3S5CUQ7</accession>
<evidence type="ECO:0000313" key="2">
    <source>
        <dbReference type="Proteomes" id="UP000784294"/>
    </source>
</evidence>